<evidence type="ECO:0000256" key="2">
    <source>
        <dbReference type="SAM" id="SignalP"/>
    </source>
</evidence>
<sequence length="115" mass="11992">MRSATVILLLAALLGAAPATAAYAAPSNDSVSYVAYGRGGSGSHSAPGGRHSDLGSGGAGKTQLAYRSRSIGTHSRSSLKEPWEVVLVLVVYLGFFGYVGYRVVKKVRGFFRRGA</sequence>
<gene>
    <name evidence="3" type="ORF">OG863_24050</name>
</gene>
<feature type="chain" id="PRO_5046567102" description="Integral membrane protein" evidence="2">
    <location>
        <begin position="25"/>
        <end position="115"/>
    </location>
</feature>
<feature type="transmembrane region" description="Helical" evidence="1">
    <location>
        <begin position="85"/>
        <end position="104"/>
    </location>
</feature>
<dbReference type="RefSeq" id="WP_326620318.1">
    <property type="nucleotide sequence ID" value="NZ_CP109106.1"/>
</dbReference>
<keyword evidence="1" id="KW-1133">Transmembrane helix</keyword>
<keyword evidence="2" id="KW-0732">Signal</keyword>
<keyword evidence="4" id="KW-1185">Reference proteome</keyword>
<evidence type="ECO:0000313" key="3">
    <source>
        <dbReference type="EMBL" id="WSB70774.1"/>
    </source>
</evidence>
<evidence type="ECO:0008006" key="5">
    <source>
        <dbReference type="Google" id="ProtNLM"/>
    </source>
</evidence>
<proteinExistence type="predicted"/>
<dbReference type="EMBL" id="CP109106">
    <property type="protein sequence ID" value="WSB70774.1"/>
    <property type="molecule type" value="Genomic_DNA"/>
</dbReference>
<name>A0ABZ1FLA7_9ACTN</name>
<protein>
    <recommendedName>
        <fullName evidence="5">Integral membrane protein</fullName>
    </recommendedName>
</protein>
<organism evidence="3 4">
    <name type="scientific">Streptomyces decoyicus</name>
    <dbReference type="NCBI Taxonomy" id="249567"/>
    <lineage>
        <taxon>Bacteria</taxon>
        <taxon>Bacillati</taxon>
        <taxon>Actinomycetota</taxon>
        <taxon>Actinomycetes</taxon>
        <taxon>Kitasatosporales</taxon>
        <taxon>Streptomycetaceae</taxon>
        <taxon>Streptomyces</taxon>
    </lineage>
</organism>
<dbReference type="Proteomes" id="UP001344251">
    <property type="component" value="Chromosome"/>
</dbReference>
<feature type="signal peptide" evidence="2">
    <location>
        <begin position="1"/>
        <end position="24"/>
    </location>
</feature>
<reference evidence="3 4" key="1">
    <citation type="submission" date="2022-10" db="EMBL/GenBank/DDBJ databases">
        <title>The complete genomes of actinobacterial strains from the NBC collection.</title>
        <authorList>
            <person name="Joergensen T.S."/>
            <person name="Alvarez Arevalo M."/>
            <person name="Sterndorff E.B."/>
            <person name="Faurdal D."/>
            <person name="Vuksanovic O."/>
            <person name="Mourched A.-S."/>
            <person name="Charusanti P."/>
            <person name="Shaw S."/>
            <person name="Blin K."/>
            <person name="Weber T."/>
        </authorList>
    </citation>
    <scope>NUCLEOTIDE SEQUENCE [LARGE SCALE GENOMIC DNA]</scope>
    <source>
        <strain evidence="3 4">NBC 01774</strain>
    </source>
</reference>
<accession>A0ABZ1FLA7</accession>
<evidence type="ECO:0000256" key="1">
    <source>
        <dbReference type="SAM" id="Phobius"/>
    </source>
</evidence>
<evidence type="ECO:0000313" key="4">
    <source>
        <dbReference type="Proteomes" id="UP001344251"/>
    </source>
</evidence>
<keyword evidence="1" id="KW-0812">Transmembrane</keyword>
<keyword evidence="1" id="KW-0472">Membrane</keyword>